<name>A0A023W6N7_9CAUD</name>
<gene>
    <name evidence="1" type="ORF">PS2_258</name>
</gene>
<reference evidence="1 2" key="1">
    <citation type="submission" date="2014-01" db="EMBL/GenBank/DDBJ databases">
        <authorList>
            <person name="Zhang G."/>
            <person name="Jin J."/>
            <person name="Li Z.J."/>
            <person name="Wang S.W."/>
            <person name="Chen S.J."/>
            <person name="Wang S.M."/>
            <person name="Wang X.T."/>
            <person name="Li Y.H."/>
            <person name="Wang J."/>
            <person name="Yang C.K."/>
            <person name="Wang L."/>
        </authorList>
    </citation>
    <scope>NUCLEOTIDE SEQUENCE [LARGE SCALE GENOMIC DNA]</scope>
</reference>
<sequence>MKIYSYKEESDRFVLVANMSMKEWLDMMGISTSQMKYEWIGYCQDSDSIYFNHIPGPEGRVQFSWTEEAWRQEYK</sequence>
<dbReference type="EMBL" id="KJ025957">
    <property type="protein sequence ID" value="AHY25496.1"/>
    <property type="molecule type" value="Genomic_DNA"/>
</dbReference>
<proteinExistence type="predicted"/>
<dbReference type="KEGG" id="vg:19485132"/>
<dbReference type="Proteomes" id="UP000024445">
    <property type="component" value="Segment"/>
</dbReference>
<dbReference type="GeneID" id="19485132"/>
<dbReference type="RefSeq" id="YP_009030305.1">
    <property type="nucleotide sequence ID" value="NC_024121.1"/>
</dbReference>
<protein>
    <submittedName>
        <fullName evidence="1">Uncharacterized protein</fullName>
    </submittedName>
</protein>
<organism evidence="1 2">
    <name type="scientific">Serratia phage PS2</name>
    <dbReference type="NCBI Taxonomy" id="1481112"/>
    <lineage>
        <taxon>Viruses</taxon>
        <taxon>Duplodnaviria</taxon>
        <taxon>Heunggongvirae</taxon>
        <taxon>Uroviricota</taxon>
        <taxon>Caudoviricetes</taxon>
        <taxon>Muldoonvirus</taxon>
        <taxon>Muldoonvirus PS2</taxon>
    </lineage>
</organism>
<evidence type="ECO:0000313" key="1">
    <source>
        <dbReference type="EMBL" id="AHY25496.1"/>
    </source>
</evidence>
<keyword evidence="2" id="KW-1185">Reference proteome</keyword>
<evidence type="ECO:0000313" key="2">
    <source>
        <dbReference type="Proteomes" id="UP000024445"/>
    </source>
</evidence>
<accession>A0A023W6N7</accession>